<dbReference type="AlphaFoldDB" id="A0A4S4C1N8"/>
<keyword evidence="3 5" id="KW-0413">Isomerase</keyword>
<keyword evidence="10" id="KW-1185">Reference proteome</keyword>
<sequence length="344" mass="38063">MWIEMERVKGRWKLYKLMNDHGMEVHLLNYGGIMTKIIVPDKNGKLENVVLGYKHDQDYESNPNFFGAIIGRVAGRIQNASFSLEGNTYSLEANEGGNHLHGGASGFHCVVWDAEPFQKDGAIGVKLSHSSVDGEGGYPGNVEAIVTYTLNQQNELIVDYVATSDKTTALTMTNHSYFNLSGNGKETIHDHHVTIQSHQYVELDKSLIPTGTVLPVENSPFDFRQGRKLADGIQSDSPQNQLANNGYDHYFLFDQNSNEKVIVKEQTSGRVLTIKTDQPGMVMYTSNNLSKGFELAEGPSRKHLGVCFETQASPASLHNEGFPSVVLQAGEAYKKQTIFSFGVE</sequence>
<evidence type="ECO:0000256" key="3">
    <source>
        <dbReference type="ARBA" id="ARBA00023235"/>
    </source>
</evidence>
<evidence type="ECO:0000256" key="8">
    <source>
        <dbReference type="PIRSR" id="PIRSR005096-3"/>
    </source>
</evidence>
<dbReference type="InterPro" id="IPR008183">
    <property type="entry name" value="Aldose_1/G6P_1-epimerase"/>
</dbReference>
<organism evidence="9 10">
    <name type="scientific">Metabacillus sediminilitoris</name>
    <dbReference type="NCBI Taxonomy" id="2567941"/>
    <lineage>
        <taxon>Bacteria</taxon>
        <taxon>Bacillati</taxon>
        <taxon>Bacillota</taxon>
        <taxon>Bacilli</taxon>
        <taxon>Bacillales</taxon>
        <taxon>Bacillaceae</taxon>
        <taxon>Metabacillus</taxon>
    </lineage>
</organism>
<dbReference type="InterPro" id="IPR015443">
    <property type="entry name" value="Aldose_1-epimerase"/>
</dbReference>
<dbReference type="Pfam" id="PF01263">
    <property type="entry name" value="Aldose_epim"/>
    <property type="match status" value="1"/>
</dbReference>
<dbReference type="RefSeq" id="WP_136352254.1">
    <property type="nucleotide sequence ID" value="NZ_CP046266.1"/>
</dbReference>
<evidence type="ECO:0000256" key="1">
    <source>
        <dbReference type="ARBA" id="ARBA00005028"/>
    </source>
</evidence>
<feature type="active site" description="Proton donor" evidence="6">
    <location>
        <position position="175"/>
    </location>
</feature>
<dbReference type="GO" id="GO:0004034">
    <property type="term" value="F:aldose 1-epimerase activity"/>
    <property type="evidence" value="ECO:0007669"/>
    <property type="project" value="UniProtKB-EC"/>
</dbReference>
<gene>
    <name evidence="9" type="ORF">E6W99_05775</name>
</gene>
<dbReference type="OrthoDB" id="9779408at2"/>
<dbReference type="GO" id="GO:0033499">
    <property type="term" value="P:galactose catabolic process via UDP-galactose, Leloir pathway"/>
    <property type="evidence" value="ECO:0007669"/>
    <property type="project" value="TreeGrafter"/>
</dbReference>
<evidence type="ECO:0000313" key="10">
    <source>
        <dbReference type="Proteomes" id="UP000310334"/>
    </source>
</evidence>
<dbReference type="Gene3D" id="2.70.98.10">
    <property type="match status" value="1"/>
</dbReference>
<dbReference type="CDD" id="cd09019">
    <property type="entry name" value="galactose_mutarotase_like"/>
    <property type="match status" value="1"/>
</dbReference>
<dbReference type="PIRSF" id="PIRSF005096">
    <property type="entry name" value="GALM"/>
    <property type="match status" value="1"/>
</dbReference>
<reference evidence="9 10" key="1">
    <citation type="submission" date="2019-04" db="EMBL/GenBank/DDBJ databases">
        <title>Bacillus sediminilitoris sp. nov., isolated from a tidal flat sediment on the East China Sea.</title>
        <authorList>
            <person name="Wei Y."/>
            <person name="Mao H."/>
            <person name="Fang J."/>
        </authorList>
    </citation>
    <scope>NUCLEOTIDE SEQUENCE [LARGE SCALE GENOMIC DNA]</scope>
    <source>
        <strain evidence="9 10">DSL-17</strain>
    </source>
</reference>
<dbReference type="GO" id="GO:0006006">
    <property type="term" value="P:glucose metabolic process"/>
    <property type="evidence" value="ECO:0007669"/>
    <property type="project" value="TreeGrafter"/>
</dbReference>
<dbReference type="SUPFAM" id="SSF74650">
    <property type="entry name" value="Galactose mutarotase-like"/>
    <property type="match status" value="1"/>
</dbReference>
<dbReference type="EC" id="5.1.3.3" evidence="5"/>
<keyword evidence="4 5" id="KW-0119">Carbohydrate metabolism</keyword>
<evidence type="ECO:0000256" key="6">
    <source>
        <dbReference type="PIRSR" id="PIRSR005096-1"/>
    </source>
</evidence>
<comment type="caution">
    <text evidence="9">The sequence shown here is derived from an EMBL/GenBank/DDBJ whole genome shotgun (WGS) entry which is preliminary data.</text>
</comment>
<proteinExistence type="inferred from homology"/>
<accession>A0A4S4C1N8</accession>
<protein>
    <recommendedName>
        <fullName evidence="5">Aldose 1-epimerase</fullName>
        <ecNumber evidence="5">5.1.3.3</ecNumber>
    </recommendedName>
</protein>
<dbReference type="GO" id="GO:0005737">
    <property type="term" value="C:cytoplasm"/>
    <property type="evidence" value="ECO:0007669"/>
    <property type="project" value="TreeGrafter"/>
</dbReference>
<feature type="binding site" evidence="7">
    <location>
        <position position="248"/>
    </location>
    <ligand>
        <name>beta-D-galactose</name>
        <dbReference type="ChEBI" id="CHEBI:27667"/>
    </ligand>
</feature>
<dbReference type="InterPro" id="IPR047215">
    <property type="entry name" value="Galactose_mutarotase-like"/>
</dbReference>
<feature type="active site" description="Proton acceptor" evidence="6">
    <location>
        <position position="309"/>
    </location>
</feature>
<dbReference type="InterPro" id="IPR014718">
    <property type="entry name" value="GH-type_carb-bd"/>
</dbReference>
<evidence type="ECO:0000256" key="7">
    <source>
        <dbReference type="PIRSR" id="PIRSR005096-2"/>
    </source>
</evidence>
<dbReference type="PANTHER" id="PTHR10091:SF0">
    <property type="entry name" value="GALACTOSE MUTAROTASE"/>
    <property type="match status" value="1"/>
</dbReference>
<comment type="pathway">
    <text evidence="1 5">Carbohydrate metabolism; hexose metabolism.</text>
</comment>
<dbReference type="NCBIfam" id="NF008277">
    <property type="entry name" value="PRK11055.1"/>
    <property type="match status" value="1"/>
</dbReference>
<evidence type="ECO:0000256" key="2">
    <source>
        <dbReference type="ARBA" id="ARBA00006206"/>
    </source>
</evidence>
<evidence type="ECO:0000256" key="4">
    <source>
        <dbReference type="ARBA" id="ARBA00023277"/>
    </source>
</evidence>
<dbReference type="EMBL" id="SSNT01000004">
    <property type="protein sequence ID" value="THF81418.1"/>
    <property type="molecule type" value="Genomic_DNA"/>
</dbReference>
<dbReference type="PANTHER" id="PTHR10091">
    <property type="entry name" value="ALDOSE-1-EPIMERASE"/>
    <property type="match status" value="1"/>
</dbReference>
<comment type="similarity">
    <text evidence="2 5">Belongs to the aldose epimerase family.</text>
</comment>
<feature type="binding site" evidence="8">
    <location>
        <begin position="175"/>
        <end position="177"/>
    </location>
    <ligand>
        <name>beta-D-galactose</name>
        <dbReference type="ChEBI" id="CHEBI:27667"/>
    </ligand>
</feature>
<dbReference type="Proteomes" id="UP000310334">
    <property type="component" value="Unassembled WGS sequence"/>
</dbReference>
<dbReference type="UniPathway" id="UPA00242"/>
<evidence type="ECO:0000313" key="9">
    <source>
        <dbReference type="EMBL" id="THF81418.1"/>
    </source>
</evidence>
<dbReference type="InterPro" id="IPR011013">
    <property type="entry name" value="Gal_mutarotase_sf_dom"/>
</dbReference>
<evidence type="ECO:0000256" key="5">
    <source>
        <dbReference type="PIRNR" id="PIRNR005096"/>
    </source>
</evidence>
<name>A0A4S4C1N8_9BACI</name>
<dbReference type="GO" id="GO:0030246">
    <property type="term" value="F:carbohydrate binding"/>
    <property type="evidence" value="ECO:0007669"/>
    <property type="project" value="InterPro"/>
</dbReference>
<comment type="catalytic activity">
    <reaction evidence="5">
        <text>alpha-D-glucose = beta-D-glucose</text>
        <dbReference type="Rhea" id="RHEA:10264"/>
        <dbReference type="ChEBI" id="CHEBI:15903"/>
        <dbReference type="ChEBI" id="CHEBI:17925"/>
        <dbReference type="EC" id="5.1.3.3"/>
    </reaction>
</comment>